<dbReference type="SUPFAM" id="SSF51230">
    <property type="entry name" value="Single hybrid motif"/>
    <property type="match status" value="1"/>
</dbReference>
<dbReference type="PROSITE" id="PS50968">
    <property type="entry name" value="BIOTINYL_LIPOYL"/>
    <property type="match status" value="1"/>
</dbReference>
<dbReference type="RefSeq" id="WP_135271401.1">
    <property type="nucleotide sequence ID" value="NZ_SRIB01000010.1"/>
</dbReference>
<dbReference type="Proteomes" id="UP000298381">
    <property type="component" value="Unassembled WGS sequence"/>
</dbReference>
<feature type="domain" description="Lipoyl-binding" evidence="2">
    <location>
        <begin position="50"/>
        <end position="129"/>
    </location>
</feature>
<organism evidence="3 4">
    <name type="scientific">Soehngenia longivitae</name>
    <dbReference type="NCBI Taxonomy" id="2562294"/>
    <lineage>
        <taxon>Bacteria</taxon>
        <taxon>Bacillati</taxon>
        <taxon>Bacillota</taxon>
        <taxon>Tissierellia</taxon>
        <taxon>Tissierellales</taxon>
        <taxon>Tissierellaceae</taxon>
        <taxon>Soehngenia</taxon>
    </lineage>
</organism>
<evidence type="ECO:0000313" key="3">
    <source>
        <dbReference type="EMBL" id="TFZ39633.1"/>
    </source>
</evidence>
<dbReference type="InterPro" id="IPR000089">
    <property type="entry name" value="Biotin_lipoyl"/>
</dbReference>
<keyword evidence="1" id="KW-0092">Biotin</keyword>
<dbReference type="OrthoDB" id="9812676at2"/>
<sequence length="129" mass="14327">MRKFKINVNGQSYEVEVEEIGSNENQVSQSATVKKPIEKQIEKSQPKKEVAEEIKPQQGQEIVEAPMPGNIWKVVAQEGQQIKAGDIILILEAMKMENEILAPRDGKLVKMIAKEGSTVNTGDKLAIIE</sequence>
<reference evidence="3 4" key="1">
    <citation type="submission" date="2019-03" db="EMBL/GenBank/DDBJ databases">
        <title>Draft genome sequence data and analysis of a Fermenting Bacterium, Soehngenia longevitae strain 1933PT, isolated from petroleum reservoir in Azerbaijan.</title>
        <authorList>
            <person name="Grouzdev D.S."/>
            <person name="Bidzhieva S.K."/>
            <person name="Sokolova D.S."/>
            <person name="Tourova T.P."/>
            <person name="Poltaraus A.B."/>
            <person name="Nazina T.N."/>
        </authorList>
    </citation>
    <scope>NUCLEOTIDE SEQUENCE [LARGE SCALE GENOMIC DNA]</scope>
    <source>
        <strain evidence="3 4">1933P</strain>
    </source>
</reference>
<dbReference type="Gene3D" id="2.40.50.100">
    <property type="match status" value="1"/>
</dbReference>
<proteinExistence type="predicted"/>
<dbReference type="CDD" id="cd06850">
    <property type="entry name" value="biotinyl_domain"/>
    <property type="match status" value="1"/>
</dbReference>
<accession>A0A4Z0D593</accession>
<dbReference type="FunFam" id="2.40.50.100:FF:000003">
    <property type="entry name" value="Acetyl-CoA carboxylase biotin carboxyl carrier protein"/>
    <property type="match status" value="1"/>
</dbReference>
<dbReference type="EMBL" id="SRIB01000010">
    <property type="protein sequence ID" value="TFZ39633.1"/>
    <property type="molecule type" value="Genomic_DNA"/>
</dbReference>
<dbReference type="PANTHER" id="PTHR45266">
    <property type="entry name" value="OXALOACETATE DECARBOXYLASE ALPHA CHAIN"/>
    <property type="match status" value="1"/>
</dbReference>
<dbReference type="PROSITE" id="PS00188">
    <property type="entry name" value="BIOTIN"/>
    <property type="match status" value="1"/>
</dbReference>
<dbReference type="InterPro" id="IPR001882">
    <property type="entry name" value="Biotin_BS"/>
</dbReference>
<evidence type="ECO:0000256" key="1">
    <source>
        <dbReference type="ARBA" id="ARBA00023267"/>
    </source>
</evidence>
<comment type="caution">
    <text evidence="3">The sequence shown here is derived from an EMBL/GenBank/DDBJ whole genome shotgun (WGS) entry which is preliminary data.</text>
</comment>
<dbReference type="PANTHER" id="PTHR45266:SF3">
    <property type="entry name" value="OXALOACETATE DECARBOXYLASE ALPHA CHAIN"/>
    <property type="match status" value="1"/>
</dbReference>
<dbReference type="InterPro" id="IPR011053">
    <property type="entry name" value="Single_hybrid_motif"/>
</dbReference>
<dbReference type="AlphaFoldDB" id="A0A4Z0D593"/>
<evidence type="ECO:0000259" key="2">
    <source>
        <dbReference type="PROSITE" id="PS50968"/>
    </source>
</evidence>
<evidence type="ECO:0000313" key="4">
    <source>
        <dbReference type="Proteomes" id="UP000298381"/>
    </source>
</evidence>
<name>A0A4Z0D593_9FIRM</name>
<gene>
    <name evidence="3" type="ORF">E4100_07385</name>
</gene>
<dbReference type="Pfam" id="PF00364">
    <property type="entry name" value="Biotin_lipoyl"/>
    <property type="match status" value="1"/>
</dbReference>
<protein>
    <submittedName>
        <fullName evidence="3">Biotin/lipoyl-binding protein</fullName>
    </submittedName>
</protein>
<dbReference type="InterPro" id="IPR050709">
    <property type="entry name" value="Biotin_Carboxyl_Carrier/Decarb"/>
</dbReference>
<keyword evidence="4" id="KW-1185">Reference proteome</keyword>